<feature type="short sequence motif" description="Q motif" evidence="6">
    <location>
        <begin position="20"/>
        <end position="48"/>
    </location>
</feature>
<keyword evidence="3 7" id="KW-0347">Helicase</keyword>
<dbReference type="OrthoDB" id="596633at2759"/>
<keyword evidence="4 7" id="KW-0067">ATP-binding</keyword>
<feature type="compositionally biased region" description="Basic and acidic residues" evidence="8">
    <location>
        <begin position="1"/>
        <end position="11"/>
    </location>
</feature>
<dbReference type="PANTHER" id="PTHR47959">
    <property type="entry name" value="ATP-DEPENDENT RNA HELICASE RHLE-RELATED"/>
    <property type="match status" value="1"/>
</dbReference>
<dbReference type="SUPFAM" id="SSF57850">
    <property type="entry name" value="RING/U-box"/>
    <property type="match status" value="1"/>
</dbReference>
<dbReference type="SMART" id="SM00184">
    <property type="entry name" value="RING"/>
    <property type="match status" value="1"/>
</dbReference>
<dbReference type="AlphaFoldDB" id="A0A5J4WAT3"/>
<keyword evidence="1 7" id="KW-0547">Nucleotide-binding</keyword>
<feature type="domain" description="RING-type" evidence="9">
    <location>
        <begin position="578"/>
        <end position="630"/>
    </location>
</feature>
<evidence type="ECO:0000256" key="5">
    <source>
        <dbReference type="PROSITE-ProRule" id="PRU00175"/>
    </source>
</evidence>
<dbReference type="SUPFAM" id="SSF52540">
    <property type="entry name" value="P-loop containing nucleoside triphosphate hydrolases"/>
    <property type="match status" value="1"/>
</dbReference>
<dbReference type="PROSITE" id="PS51195">
    <property type="entry name" value="Q_MOTIF"/>
    <property type="match status" value="1"/>
</dbReference>
<keyword evidence="5" id="KW-0862">Zinc</keyword>
<evidence type="ECO:0000256" key="7">
    <source>
        <dbReference type="RuleBase" id="RU000492"/>
    </source>
</evidence>
<dbReference type="GO" id="GO:0003724">
    <property type="term" value="F:RNA helicase activity"/>
    <property type="evidence" value="ECO:0007669"/>
    <property type="project" value="InterPro"/>
</dbReference>
<dbReference type="Pfam" id="PF13639">
    <property type="entry name" value="zf-RING_2"/>
    <property type="match status" value="1"/>
</dbReference>
<feature type="region of interest" description="Disordered" evidence="8">
    <location>
        <begin position="1"/>
        <end position="21"/>
    </location>
</feature>
<feature type="domain" description="Helicase ATP-binding" evidence="10">
    <location>
        <begin position="53"/>
        <end position="221"/>
    </location>
</feature>
<reference evidence="13 14" key="1">
    <citation type="submission" date="2019-03" db="EMBL/GenBank/DDBJ databases">
        <title>Single cell metagenomics reveals metabolic interactions within the superorganism composed of flagellate Streblomastix strix and complex community of Bacteroidetes bacteria on its surface.</title>
        <authorList>
            <person name="Treitli S.C."/>
            <person name="Kolisko M."/>
            <person name="Husnik F."/>
            <person name="Keeling P."/>
            <person name="Hampl V."/>
        </authorList>
    </citation>
    <scope>NUCLEOTIDE SEQUENCE [LARGE SCALE GENOMIC DNA]</scope>
    <source>
        <strain evidence="13">ST1C</strain>
    </source>
</reference>
<dbReference type="InterPro" id="IPR011545">
    <property type="entry name" value="DEAD/DEAH_box_helicase_dom"/>
</dbReference>
<dbReference type="Pfam" id="PF00271">
    <property type="entry name" value="Helicase_C"/>
    <property type="match status" value="1"/>
</dbReference>
<dbReference type="GO" id="GO:0005524">
    <property type="term" value="F:ATP binding"/>
    <property type="evidence" value="ECO:0007669"/>
    <property type="project" value="UniProtKB-KW"/>
</dbReference>
<evidence type="ECO:0000313" key="14">
    <source>
        <dbReference type="Proteomes" id="UP000324800"/>
    </source>
</evidence>
<keyword evidence="5" id="KW-0863">Zinc-finger</keyword>
<evidence type="ECO:0000259" key="9">
    <source>
        <dbReference type="PROSITE" id="PS50089"/>
    </source>
</evidence>
<feature type="domain" description="DEAD-box RNA helicase Q" evidence="12">
    <location>
        <begin position="20"/>
        <end position="48"/>
    </location>
</feature>
<dbReference type="SMART" id="SM00487">
    <property type="entry name" value="DEXDc"/>
    <property type="match status" value="1"/>
</dbReference>
<evidence type="ECO:0000256" key="8">
    <source>
        <dbReference type="SAM" id="MobiDB-lite"/>
    </source>
</evidence>
<evidence type="ECO:0000256" key="4">
    <source>
        <dbReference type="ARBA" id="ARBA00022840"/>
    </source>
</evidence>
<feature type="compositionally biased region" description="Basic and acidic residues" evidence="8">
    <location>
        <begin position="455"/>
        <end position="532"/>
    </location>
</feature>
<evidence type="ECO:0000256" key="3">
    <source>
        <dbReference type="ARBA" id="ARBA00022806"/>
    </source>
</evidence>
<dbReference type="InterPro" id="IPR027417">
    <property type="entry name" value="P-loop_NTPase"/>
</dbReference>
<dbReference type="PANTHER" id="PTHR47959:SF1">
    <property type="entry name" value="ATP-DEPENDENT RNA HELICASE DBPA"/>
    <property type="match status" value="1"/>
</dbReference>
<dbReference type="GO" id="GO:0008270">
    <property type="term" value="F:zinc ion binding"/>
    <property type="evidence" value="ECO:0007669"/>
    <property type="project" value="UniProtKB-KW"/>
</dbReference>
<dbReference type="PROSITE" id="PS51192">
    <property type="entry name" value="HELICASE_ATP_BIND_1"/>
    <property type="match status" value="1"/>
</dbReference>
<dbReference type="InterPro" id="IPR001841">
    <property type="entry name" value="Znf_RING"/>
</dbReference>
<accession>A0A5J4WAT3</accession>
<dbReference type="InterPro" id="IPR001650">
    <property type="entry name" value="Helicase_C-like"/>
</dbReference>
<dbReference type="PROSITE" id="PS50089">
    <property type="entry name" value="ZF_RING_2"/>
    <property type="match status" value="1"/>
</dbReference>
<dbReference type="Gene3D" id="3.30.40.10">
    <property type="entry name" value="Zinc/RING finger domain, C3HC4 (zinc finger)"/>
    <property type="match status" value="1"/>
</dbReference>
<evidence type="ECO:0000256" key="1">
    <source>
        <dbReference type="ARBA" id="ARBA00022741"/>
    </source>
</evidence>
<evidence type="ECO:0000259" key="12">
    <source>
        <dbReference type="PROSITE" id="PS51195"/>
    </source>
</evidence>
<dbReference type="InterPro" id="IPR014001">
    <property type="entry name" value="Helicase_ATP-bd"/>
</dbReference>
<dbReference type="GO" id="GO:0016787">
    <property type="term" value="F:hydrolase activity"/>
    <property type="evidence" value="ECO:0007669"/>
    <property type="project" value="UniProtKB-KW"/>
</dbReference>
<evidence type="ECO:0000259" key="11">
    <source>
        <dbReference type="PROSITE" id="PS51194"/>
    </source>
</evidence>
<organism evidence="13 14">
    <name type="scientific">Streblomastix strix</name>
    <dbReference type="NCBI Taxonomy" id="222440"/>
    <lineage>
        <taxon>Eukaryota</taxon>
        <taxon>Metamonada</taxon>
        <taxon>Preaxostyla</taxon>
        <taxon>Oxymonadida</taxon>
        <taxon>Streblomastigidae</taxon>
        <taxon>Streblomastix</taxon>
    </lineage>
</organism>
<dbReference type="Pfam" id="PF00270">
    <property type="entry name" value="DEAD"/>
    <property type="match status" value="1"/>
</dbReference>
<evidence type="ECO:0000313" key="13">
    <source>
        <dbReference type="EMBL" id="KAA6391766.1"/>
    </source>
</evidence>
<feature type="compositionally biased region" description="Basic residues" evidence="8">
    <location>
        <begin position="395"/>
        <end position="406"/>
    </location>
</feature>
<feature type="domain" description="Helicase C-terminal" evidence="11">
    <location>
        <begin position="249"/>
        <end position="418"/>
    </location>
</feature>
<dbReference type="InterPro" id="IPR014014">
    <property type="entry name" value="RNA_helicase_DEAD_Q_motif"/>
</dbReference>
<dbReference type="CDD" id="cd18787">
    <property type="entry name" value="SF2_C_DEAD"/>
    <property type="match status" value="1"/>
</dbReference>
<feature type="region of interest" description="Disordered" evidence="8">
    <location>
        <begin position="395"/>
        <end position="540"/>
    </location>
</feature>
<dbReference type="InterPro" id="IPR000629">
    <property type="entry name" value="RNA-helicase_DEAD-box_CS"/>
</dbReference>
<name>A0A5J4WAT3_9EUKA</name>
<dbReference type="SMART" id="SM00490">
    <property type="entry name" value="HELICc"/>
    <property type="match status" value="1"/>
</dbReference>
<proteinExistence type="inferred from homology"/>
<evidence type="ECO:0000259" key="10">
    <source>
        <dbReference type="PROSITE" id="PS51192"/>
    </source>
</evidence>
<keyword evidence="5" id="KW-0479">Metal-binding</keyword>
<comment type="caution">
    <text evidence="13">The sequence shown here is derived from an EMBL/GenBank/DDBJ whole genome shotgun (WGS) entry which is preliminary data.</text>
</comment>
<keyword evidence="2 7" id="KW-0378">Hydrolase</keyword>
<dbReference type="Gene3D" id="3.40.50.300">
    <property type="entry name" value="P-loop containing nucleotide triphosphate hydrolases"/>
    <property type="match status" value="2"/>
</dbReference>
<dbReference type="EMBL" id="SNRW01002765">
    <property type="protein sequence ID" value="KAA6391766.1"/>
    <property type="molecule type" value="Genomic_DNA"/>
</dbReference>
<dbReference type="InterPro" id="IPR050079">
    <property type="entry name" value="DEAD_box_RNA_helicase"/>
</dbReference>
<feature type="compositionally biased region" description="Basic and acidic residues" evidence="8">
    <location>
        <begin position="407"/>
        <end position="447"/>
    </location>
</feature>
<protein>
    <submittedName>
        <fullName evidence="13">Putative ATP-dependent RNA helicase DBP5</fullName>
    </submittedName>
</protein>
<dbReference type="PROSITE" id="PS00039">
    <property type="entry name" value="DEAD_ATP_HELICASE"/>
    <property type="match status" value="1"/>
</dbReference>
<sequence length="644" mass="74914">MSTEKIDEKQDGTATKNKLPSFESLNIPPHLLSALYDLKYESPSEIQINALPKLMETPPRNFIGQSQTGSGNTVTFLIAALNCIQQELMQTQVIVVAPTCELVKQIVDVAVNLSKYMKIKVRKLILPPDDQEETFDDHLIVGLPNVLKICIQNENINLQMLRMIILDEADELLVASNPGYAQIIPLLKTIPKTAQRVLFSSTINAIKQETLNSYFPNAEKVELSVDKLLPDNVVQYFVLLATVDERMQFLRDLYKQFAIGQLIVFVQTTEQGNELYRFLTDDNHQVSVVRGGDMTGAERDTALESFRKGITRVLVSTNVVARGIDIPQVNIVINFDVPRQPDQLPDHDTYLHRIGRAGRYGRVGVALTFVDENETEPIEYFSWEKKNMMTMRKKYKRNKKEKHQKKNKEEKHQKKNKEDKKKNKEEEDKKKNKKEDKKKNKEEEDKKKNKKEKQLKKNKEERQLKNNIEEKHQKKNKEQDKKKNKEEEDKKKNKKEDKKKNKEEDKKKNKKEEDKKKNKEEDKKNKKEEDKKKNKKKSIRRRIKKKLQILSLLQYGKVIEQRKKINEDGSIGSIFGNCSICLEQIVVGDEITIIADCLHPYHKTCILPWFEQKILGKRREEVIFFCPNCRYQIKSLALGTIAPT</sequence>
<gene>
    <name evidence="13" type="ORF">EZS28_012705</name>
</gene>
<evidence type="ECO:0000256" key="6">
    <source>
        <dbReference type="PROSITE-ProRule" id="PRU00552"/>
    </source>
</evidence>
<evidence type="ECO:0000256" key="2">
    <source>
        <dbReference type="ARBA" id="ARBA00022801"/>
    </source>
</evidence>
<dbReference type="PROSITE" id="PS51194">
    <property type="entry name" value="HELICASE_CTER"/>
    <property type="match status" value="1"/>
</dbReference>
<dbReference type="GO" id="GO:0003676">
    <property type="term" value="F:nucleic acid binding"/>
    <property type="evidence" value="ECO:0007669"/>
    <property type="project" value="InterPro"/>
</dbReference>
<dbReference type="InterPro" id="IPR013083">
    <property type="entry name" value="Znf_RING/FYVE/PHD"/>
</dbReference>
<dbReference type="GO" id="GO:0005829">
    <property type="term" value="C:cytosol"/>
    <property type="evidence" value="ECO:0007669"/>
    <property type="project" value="TreeGrafter"/>
</dbReference>
<dbReference type="Proteomes" id="UP000324800">
    <property type="component" value="Unassembled WGS sequence"/>
</dbReference>
<comment type="similarity">
    <text evidence="7">Belongs to the DEAD box helicase family.</text>
</comment>